<comment type="caution">
    <text evidence="4">The sequence shown here is derived from an EMBL/GenBank/DDBJ whole genome shotgun (WGS) entry which is preliminary data.</text>
</comment>
<organism evidence="4 5">
    <name type="scientific">Aciditerrimonas ferrireducens</name>
    <dbReference type="NCBI Taxonomy" id="667306"/>
    <lineage>
        <taxon>Bacteria</taxon>
        <taxon>Bacillati</taxon>
        <taxon>Actinomycetota</taxon>
        <taxon>Acidimicrobiia</taxon>
        <taxon>Acidimicrobiales</taxon>
        <taxon>Acidimicrobiaceae</taxon>
        <taxon>Aciditerrimonas</taxon>
    </lineage>
</organism>
<accession>A0ABV6C1Q9</accession>
<dbReference type="Proteomes" id="UP001589788">
    <property type="component" value="Unassembled WGS sequence"/>
</dbReference>
<dbReference type="HAMAP" id="MF_00385">
    <property type="entry name" value="Ribosomal_bS16"/>
    <property type="match status" value="1"/>
</dbReference>
<keyword evidence="2 3" id="KW-0687">Ribonucleoprotein</keyword>
<dbReference type="SUPFAM" id="SSF54565">
    <property type="entry name" value="Ribosomal protein S16"/>
    <property type="match status" value="1"/>
</dbReference>
<dbReference type="GO" id="GO:0005840">
    <property type="term" value="C:ribosome"/>
    <property type="evidence" value="ECO:0007669"/>
    <property type="project" value="UniProtKB-KW"/>
</dbReference>
<keyword evidence="5" id="KW-1185">Reference proteome</keyword>
<dbReference type="EMBL" id="JBHLYQ010000040">
    <property type="protein sequence ID" value="MFC0081633.1"/>
    <property type="molecule type" value="Genomic_DNA"/>
</dbReference>
<gene>
    <name evidence="3 4" type="primary">rpsP</name>
    <name evidence="4" type="ORF">ACFFRE_05670</name>
</gene>
<dbReference type="RefSeq" id="WP_248108981.1">
    <property type="nucleotide sequence ID" value="NZ_JAKHEX010000023.1"/>
</dbReference>
<reference evidence="4 5" key="1">
    <citation type="submission" date="2024-09" db="EMBL/GenBank/DDBJ databases">
        <authorList>
            <person name="Sun Q."/>
            <person name="Mori K."/>
        </authorList>
    </citation>
    <scope>NUCLEOTIDE SEQUENCE [LARGE SCALE GENOMIC DNA]</scope>
    <source>
        <strain evidence="4 5">JCM 15389</strain>
    </source>
</reference>
<proteinExistence type="inferred from homology"/>
<evidence type="ECO:0000256" key="1">
    <source>
        <dbReference type="ARBA" id="ARBA00022980"/>
    </source>
</evidence>
<keyword evidence="1 3" id="KW-0689">Ribosomal protein</keyword>
<evidence type="ECO:0000313" key="4">
    <source>
        <dbReference type="EMBL" id="MFC0081633.1"/>
    </source>
</evidence>
<dbReference type="PANTHER" id="PTHR12919">
    <property type="entry name" value="30S RIBOSOMAL PROTEIN S16"/>
    <property type="match status" value="1"/>
</dbReference>
<dbReference type="NCBIfam" id="TIGR00002">
    <property type="entry name" value="S16"/>
    <property type="match status" value="1"/>
</dbReference>
<evidence type="ECO:0000313" key="5">
    <source>
        <dbReference type="Proteomes" id="UP001589788"/>
    </source>
</evidence>
<dbReference type="Pfam" id="PF00886">
    <property type="entry name" value="Ribosomal_S16"/>
    <property type="match status" value="1"/>
</dbReference>
<protein>
    <recommendedName>
        <fullName evidence="3">Small ribosomal subunit protein bS16</fullName>
    </recommendedName>
</protein>
<sequence>MAVKLRLMRMGKKKQPTYRVVAADSRAPRDGRFLEVVGFYAPRGRSTTDQAAVVQIDVDKARRWLERGAQPTEPVSRLLRTAGIGAASADDRS</sequence>
<dbReference type="InterPro" id="IPR000307">
    <property type="entry name" value="Ribosomal_bS16"/>
</dbReference>
<dbReference type="Gene3D" id="3.30.1320.10">
    <property type="match status" value="1"/>
</dbReference>
<dbReference type="PANTHER" id="PTHR12919:SF20">
    <property type="entry name" value="SMALL RIBOSOMAL SUBUNIT PROTEIN BS16M"/>
    <property type="match status" value="1"/>
</dbReference>
<evidence type="ECO:0000256" key="3">
    <source>
        <dbReference type="HAMAP-Rule" id="MF_00385"/>
    </source>
</evidence>
<comment type="similarity">
    <text evidence="3">Belongs to the bacterial ribosomal protein bS16 family.</text>
</comment>
<name>A0ABV6C1Q9_9ACTN</name>
<dbReference type="InterPro" id="IPR023803">
    <property type="entry name" value="Ribosomal_bS16_dom_sf"/>
</dbReference>
<evidence type="ECO:0000256" key="2">
    <source>
        <dbReference type="ARBA" id="ARBA00023274"/>
    </source>
</evidence>